<evidence type="ECO:0000313" key="2">
    <source>
        <dbReference type="Proteomes" id="UP001197974"/>
    </source>
</evidence>
<dbReference type="EMBL" id="CP129013">
    <property type="protein sequence ID" value="WLR41354.1"/>
    <property type="molecule type" value="Genomic_DNA"/>
</dbReference>
<sequence>MSECSSPQLFCTQDTSSFSISPGQTRRLLRLAVCTAPTVFCKKVTVKLDFFADEMTSISEGVGAGFGQDIDYMLTRNGETIATTNSSASFPSIPGGLTFTFSPMLTYCDMMPARGNNIYEILAVRNDSDSSTTVSYGSRALNAIVFYEREDIPKHKSGKCKFH</sequence>
<proteinExistence type="predicted"/>
<accession>A0ABY9JRB2</accession>
<protein>
    <submittedName>
        <fullName evidence="1">Uncharacterized protein</fullName>
    </submittedName>
</protein>
<dbReference type="RefSeq" id="WP_226541123.1">
    <property type="nucleotide sequence ID" value="NZ_CP129013.1"/>
</dbReference>
<gene>
    <name evidence="1" type="ORF">LC087_10560</name>
</gene>
<dbReference type="Proteomes" id="UP001197974">
    <property type="component" value="Chromosome"/>
</dbReference>
<name>A0ABY9JRB2_9BACI</name>
<keyword evidence="2" id="KW-1185">Reference proteome</keyword>
<organism evidence="1 2">
    <name type="scientific">Bacillus carboniphilus</name>
    <dbReference type="NCBI Taxonomy" id="86663"/>
    <lineage>
        <taxon>Bacteria</taxon>
        <taxon>Bacillati</taxon>
        <taxon>Bacillota</taxon>
        <taxon>Bacilli</taxon>
        <taxon>Bacillales</taxon>
        <taxon>Bacillaceae</taxon>
        <taxon>Bacillus</taxon>
    </lineage>
</organism>
<evidence type="ECO:0000313" key="1">
    <source>
        <dbReference type="EMBL" id="WLR41354.1"/>
    </source>
</evidence>
<reference evidence="1 2" key="1">
    <citation type="submission" date="2023-06" db="EMBL/GenBank/DDBJ databases">
        <title>Five Gram-positive bacteria isolated from mangrove sediments in Shenzhen, Guangdong, China.</title>
        <authorList>
            <person name="Yu S."/>
            <person name="Zheng W."/>
            <person name="Huang Y."/>
        </authorList>
    </citation>
    <scope>NUCLEOTIDE SEQUENCE [LARGE SCALE GENOMIC DNA]</scope>
    <source>
        <strain evidence="1 2">SaN35-3</strain>
    </source>
</reference>